<protein>
    <submittedName>
        <fullName evidence="1">Uncharacterized protein</fullName>
    </submittedName>
</protein>
<dbReference type="Proteomes" id="UP000814033">
    <property type="component" value="Unassembled WGS sequence"/>
</dbReference>
<reference evidence="1" key="2">
    <citation type="journal article" date="2022" name="New Phytol.">
        <title>Evolutionary transition to the ectomycorrhizal habit in the genomes of a hyperdiverse lineage of mushroom-forming fungi.</title>
        <authorList>
            <person name="Looney B."/>
            <person name="Miyauchi S."/>
            <person name="Morin E."/>
            <person name="Drula E."/>
            <person name="Courty P.E."/>
            <person name="Kohler A."/>
            <person name="Kuo A."/>
            <person name="LaButti K."/>
            <person name="Pangilinan J."/>
            <person name="Lipzen A."/>
            <person name="Riley R."/>
            <person name="Andreopoulos W."/>
            <person name="He G."/>
            <person name="Johnson J."/>
            <person name="Nolan M."/>
            <person name="Tritt A."/>
            <person name="Barry K.W."/>
            <person name="Grigoriev I.V."/>
            <person name="Nagy L.G."/>
            <person name="Hibbett D."/>
            <person name="Henrissat B."/>
            <person name="Matheny P.B."/>
            <person name="Labbe J."/>
            <person name="Martin F.M."/>
        </authorList>
    </citation>
    <scope>NUCLEOTIDE SEQUENCE</scope>
    <source>
        <strain evidence="1">FP105234-sp</strain>
    </source>
</reference>
<evidence type="ECO:0000313" key="2">
    <source>
        <dbReference type="Proteomes" id="UP000814033"/>
    </source>
</evidence>
<name>A0ACB8SBH5_9AGAM</name>
<evidence type="ECO:0000313" key="1">
    <source>
        <dbReference type="EMBL" id="KAI0053572.1"/>
    </source>
</evidence>
<reference evidence="1" key="1">
    <citation type="submission" date="2021-02" db="EMBL/GenBank/DDBJ databases">
        <authorList>
            <consortium name="DOE Joint Genome Institute"/>
            <person name="Ahrendt S."/>
            <person name="Looney B.P."/>
            <person name="Miyauchi S."/>
            <person name="Morin E."/>
            <person name="Drula E."/>
            <person name="Courty P.E."/>
            <person name="Chicoki N."/>
            <person name="Fauchery L."/>
            <person name="Kohler A."/>
            <person name="Kuo A."/>
            <person name="Labutti K."/>
            <person name="Pangilinan J."/>
            <person name="Lipzen A."/>
            <person name="Riley R."/>
            <person name="Andreopoulos W."/>
            <person name="He G."/>
            <person name="Johnson J."/>
            <person name="Barry K.W."/>
            <person name="Grigoriev I.V."/>
            <person name="Nagy L."/>
            <person name="Hibbett D."/>
            <person name="Henrissat B."/>
            <person name="Matheny P.B."/>
            <person name="Labbe J."/>
            <person name="Martin F."/>
        </authorList>
    </citation>
    <scope>NUCLEOTIDE SEQUENCE</scope>
    <source>
        <strain evidence="1">FP105234-sp</strain>
    </source>
</reference>
<gene>
    <name evidence="1" type="ORF">FA95DRAFT_457138</name>
</gene>
<proteinExistence type="predicted"/>
<organism evidence="1 2">
    <name type="scientific">Auriscalpium vulgare</name>
    <dbReference type="NCBI Taxonomy" id="40419"/>
    <lineage>
        <taxon>Eukaryota</taxon>
        <taxon>Fungi</taxon>
        <taxon>Dikarya</taxon>
        <taxon>Basidiomycota</taxon>
        <taxon>Agaricomycotina</taxon>
        <taxon>Agaricomycetes</taxon>
        <taxon>Russulales</taxon>
        <taxon>Auriscalpiaceae</taxon>
        <taxon>Auriscalpium</taxon>
    </lineage>
</organism>
<sequence>MRRIASVFASRRSDKQDTPPASARTEPPSPSAKTHLMPAQPNKKSARLFGSVARITVSTSAAHPLPPLEGHSSSSSSTGSASLRTPEDDRASPVPQRTPSGRWPWIPWLGGKKPAVEPPPALPGRPHWLNAQAANVPAPIHKPRLTLKDQVESEDDTSESAESESELTPQPNPIERRTLLPVDFIVAFTANNLAPAFSPPPLLHPPNSALFPRSCNASRQLSTRDSLECEIHRKRLLRRLQQEPLSPLDQRLLAAYGPRVASAAVRRTLPQPDEAARLNLRHVESQSRGLKRWIARPYFEERMAVWMPQQDTGEVNRSPVKGSGFGVWALDISVALEELAGYEEGEVGIYGSPSAVDETASDPPSSASSSSSQLSASMPAVTKQVPYRALPSPLRNDSESSYEHPLTVLKPPSSRTISPLPESISSAFAPKRGVRFAESVEKEDQVPLEYVQRHQRKREERAKFLRQEQERRRHEEERRLHDAERLKWEQEKQQWQKEKQAIEDARKQKLYAEEVVAARARRETQHGVASYGAAGGSNREADRRRDSYTRPVYDARRQSTASGDSQSLHPSRPRNDSSGSRQGSLPRSDNGSPHASSRPPSTFSTHSFSSAEDPTRMNRNSASRRGSMISESSQRVAYPVYPYGWNGMPAVPPLPQVPMMPIFPAYPAYPSMPMMPVMPPFAMDMPLLPPSPPFMHGSRSRNSSPSSPSRSRPSQPNHSSDRINHSSSSPSRGHERQRSVSDDIVRGRAPHPQTNPHPDDRRGSRGPPSQAPSSSTTRTTRTTVPHSASLDTVGLSQSASSQNRPYASRRRTAFS</sequence>
<dbReference type="EMBL" id="MU275839">
    <property type="protein sequence ID" value="KAI0053572.1"/>
    <property type="molecule type" value="Genomic_DNA"/>
</dbReference>
<accession>A0ACB8SBH5</accession>
<comment type="caution">
    <text evidence="1">The sequence shown here is derived from an EMBL/GenBank/DDBJ whole genome shotgun (WGS) entry which is preliminary data.</text>
</comment>
<keyword evidence="2" id="KW-1185">Reference proteome</keyword>